<dbReference type="Proteomes" id="UP000320813">
    <property type="component" value="Unassembled WGS sequence"/>
</dbReference>
<dbReference type="GO" id="GO:0046872">
    <property type="term" value="F:metal ion binding"/>
    <property type="evidence" value="ECO:0007669"/>
    <property type="project" value="UniProtKB-KW"/>
</dbReference>
<evidence type="ECO:0000256" key="3">
    <source>
        <dbReference type="ARBA" id="ARBA00022598"/>
    </source>
</evidence>
<evidence type="ECO:0000256" key="4">
    <source>
        <dbReference type="ARBA" id="ARBA00022723"/>
    </source>
</evidence>
<dbReference type="AlphaFoldDB" id="A0A519BCX7"/>
<dbReference type="NCBIfam" id="TIGR01499">
    <property type="entry name" value="folC"/>
    <property type="match status" value="1"/>
</dbReference>
<keyword evidence="3 10" id="KW-0436">Ligase</keyword>
<evidence type="ECO:0000256" key="1">
    <source>
        <dbReference type="ARBA" id="ARBA00008276"/>
    </source>
</evidence>
<keyword evidence="6 10" id="KW-0067">ATP-binding</keyword>
<dbReference type="PANTHER" id="PTHR11136">
    <property type="entry name" value="FOLYLPOLYGLUTAMATE SYNTHASE-RELATED"/>
    <property type="match status" value="1"/>
</dbReference>
<keyword evidence="5 10" id="KW-0547">Nucleotide-binding</keyword>
<dbReference type="EMBL" id="SGBD01000001">
    <property type="protein sequence ID" value="RZD15132.1"/>
    <property type="molecule type" value="Genomic_DNA"/>
</dbReference>
<comment type="caution">
    <text evidence="13">The sequence shown here is derived from an EMBL/GenBank/DDBJ whole genome shotgun (WGS) entry which is preliminary data.</text>
</comment>
<evidence type="ECO:0000259" key="11">
    <source>
        <dbReference type="Pfam" id="PF02875"/>
    </source>
</evidence>
<evidence type="ECO:0000256" key="9">
    <source>
        <dbReference type="ARBA" id="ARBA00047493"/>
    </source>
</evidence>
<dbReference type="Gene3D" id="3.40.1190.10">
    <property type="entry name" value="Mur-like, catalytic domain"/>
    <property type="match status" value="1"/>
</dbReference>
<evidence type="ECO:0000256" key="5">
    <source>
        <dbReference type="ARBA" id="ARBA00022741"/>
    </source>
</evidence>
<dbReference type="InterPro" id="IPR001645">
    <property type="entry name" value="Folylpolyglutamate_synth"/>
</dbReference>
<evidence type="ECO:0000256" key="7">
    <source>
        <dbReference type="ARBA" id="ARBA00022842"/>
    </source>
</evidence>
<feature type="domain" description="Mur ligase central" evidence="12">
    <location>
        <begin position="41"/>
        <end position="199"/>
    </location>
</feature>
<evidence type="ECO:0000313" key="13">
    <source>
        <dbReference type="EMBL" id="RZD15132.1"/>
    </source>
</evidence>
<dbReference type="PANTHER" id="PTHR11136:SF0">
    <property type="entry name" value="DIHYDROFOLATE SYNTHETASE-RELATED"/>
    <property type="match status" value="1"/>
</dbReference>
<comment type="catalytic activity">
    <reaction evidence="9">
        <text>(6S)-5,6,7,8-tetrahydrofolyl-(gamma-L-Glu)(n) + L-glutamate + ATP = (6S)-5,6,7,8-tetrahydrofolyl-(gamma-L-Glu)(n+1) + ADP + phosphate + H(+)</text>
        <dbReference type="Rhea" id="RHEA:10580"/>
        <dbReference type="Rhea" id="RHEA-COMP:14738"/>
        <dbReference type="Rhea" id="RHEA-COMP:14740"/>
        <dbReference type="ChEBI" id="CHEBI:15378"/>
        <dbReference type="ChEBI" id="CHEBI:29985"/>
        <dbReference type="ChEBI" id="CHEBI:30616"/>
        <dbReference type="ChEBI" id="CHEBI:43474"/>
        <dbReference type="ChEBI" id="CHEBI:141005"/>
        <dbReference type="ChEBI" id="CHEBI:456216"/>
        <dbReference type="EC" id="6.3.2.17"/>
    </reaction>
</comment>
<dbReference type="InterPro" id="IPR036565">
    <property type="entry name" value="Mur-like_cat_sf"/>
</dbReference>
<dbReference type="InterPro" id="IPR004101">
    <property type="entry name" value="Mur_ligase_C"/>
</dbReference>
<dbReference type="InterPro" id="IPR018109">
    <property type="entry name" value="Folylpolyglutamate_synth_CS"/>
</dbReference>
<evidence type="ECO:0000256" key="8">
    <source>
        <dbReference type="ARBA" id="ARBA00030592"/>
    </source>
</evidence>
<keyword evidence="7" id="KW-0460">Magnesium</keyword>
<dbReference type="GO" id="GO:0005737">
    <property type="term" value="C:cytoplasm"/>
    <property type="evidence" value="ECO:0007669"/>
    <property type="project" value="TreeGrafter"/>
</dbReference>
<dbReference type="Gene3D" id="3.90.190.20">
    <property type="entry name" value="Mur ligase, C-terminal domain"/>
    <property type="match status" value="1"/>
</dbReference>
<dbReference type="Pfam" id="PF08245">
    <property type="entry name" value="Mur_ligase_M"/>
    <property type="match status" value="1"/>
</dbReference>
<dbReference type="InterPro" id="IPR036615">
    <property type="entry name" value="Mur_ligase_C_dom_sf"/>
</dbReference>
<dbReference type="Pfam" id="PF02875">
    <property type="entry name" value="Mur_ligase_C"/>
    <property type="match status" value="1"/>
</dbReference>
<dbReference type="SUPFAM" id="SSF53244">
    <property type="entry name" value="MurD-like peptide ligases, peptide-binding domain"/>
    <property type="match status" value="1"/>
</dbReference>
<sequence length="430" mass="48977">MSKFDALHDKSGFIINLGLERITALLSYAGNPQERLKIIHITGTNGKGSVSRFMYAILKEHGLKTGLYTSPHLVSFNERIIIGDRKIDDYDLERLNLFFKKIILNNKEFEKLGEPSFFELTTAVCFKYFEEQHVDIAIIEAGLGGKLDATNVIKKPLLSVITNISMDHKDILGNSLKKIAIDKAGIVKKGSFVATGEKKTKIKGVIKERALSLDVPFFSTCQVKLYKIKNLYNYSGLKLILKGIKLHNQAWYQKYNLGLALLSLEIIYNNYKDILGLKIKKNLIKTGISKFNNEGRFEIIKYKNYDLILDGAHNPEGIKNLVISLQRGFKNSKFVIIFAVMKDKDYKTMLRRLSALNGSIIFTDLNMDRAKDIKELESASKEHNYFKNTFCSKNIKEGLDLAFKYKEKNDLILICGSLYLIGEFKRIVLN</sequence>
<dbReference type="GO" id="GO:0046654">
    <property type="term" value="P:tetrahydrofolate biosynthetic process"/>
    <property type="evidence" value="ECO:0007669"/>
    <property type="project" value="UniProtKB-UniPathway"/>
</dbReference>
<dbReference type="SUPFAM" id="SSF53623">
    <property type="entry name" value="MurD-like peptide ligases, catalytic domain"/>
    <property type="match status" value="1"/>
</dbReference>
<dbReference type="UniPathway" id="UPA00077">
    <property type="reaction ID" value="UER00157"/>
</dbReference>
<evidence type="ECO:0000256" key="10">
    <source>
        <dbReference type="PIRNR" id="PIRNR001563"/>
    </source>
</evidence>
<organism evidence="13 14">
    <name type="scientific">Candidatus Acidulodesulfobacterium ferriphilum</name>
    <dbReference type="NCBI Taxonomy" id="2597223"/>
    <lineage>
        <taxon>Bacteria</taxon>
        <taxon>Deltaproteobacteria</taxon>
        <taxon>Candidatus Acidulodesulfobacterales</taxon>
        <taxon>Candidatus Acidulodesulfobacterium</taxon>
    </lineage>
</organism>
<reference evidence="13 14" key="1">
    <citation type="submission" date="2019-01" db="EMBL/GenBank/DDBJ databases">
        <title>Insights into ecological role of a new deltaproteobacterial order Candidatus Sinidesulfobacterales (Sva0485) by metagenomics and metatranscriptomics.</title>
        <authorList>
            <person name="Tan S."/>
            <person name="Liu J."/>
            <person name="Fang Y."/>
            <person name="Hedlund B.P."/>
            <person name="Lian Z.H."/>
            <person name="Huang L.Y."/>
            <person name="Li J.T."/>
            <person name="Huang L.N."/>
            <person name="Li W.J."/>
            <person name="Jiang H.C."/>
            <person name="Dong H.L."/>
            <person name="Shu W.S."/>
        </authorList>
    </citation>
    <scope>NUCLEOTIDE SEQUENCE [LARGE SCALE GENOMIC DNA]</scope>
    <source>
        <strain evidence="13">AP3</strain>
    </source>
</reference>
<dbReference type="InterPro" id="IPR013221">
    <property type="entry name" value="Mur_ligase_cen"/>
</dbReference>
<accession>A0A519BCX7</accession>
<comment type="similarity">
    <text evidence="1 10">Belongs to the folylpolyglutamate synthase family.</text>
</comment>
<gene>
    <name evidence="13" type="ORF">EVJ47_02345</name>
</gene>
<proteinExistence type="inferred from homology"/>
<keyword evidence="4" id="KW-0479">Metal-binding</keyword>
<dbReference type="GO" id="GO:0005524">
    <property type="term" value="F:ATP binding"/>
    <property type="evidence" value="ECO:0007669"/>
    <property type="project" value="UniProtKB-KW"/>
</dbReference>
<dbReference type="PROSITE" id="PS01012">
    <property type="entry name" value="FOLYLPOLYGLU_SYNT_2"/>
    <property type="match status" value="1"/>
</dbReference>
<evidence type="ECO:0000259" key="12">
    <source>
        <dbReference type="Pfam" id="PF08245"/>
    </source>
</evidence>
<dbReference type="EC" id="6.3.2.17" evidence="2"/>
<name>A0A519BCX7_9DELT</name>
<evidence type="ECO:0000256" key="2">
    <source>
        <dbReference type="ARBA" id="ARBA00013025"/>
    </source>
</evidence>
<evidence type="ECO:0000256" key="6">
    <source>
        <dbReference type="ARBA" id="ARBA00022840"/>
    </source>
</evidence>
<protein>
    <recommendedName>
        <fullName evidence="2">tetrahydrofolate synthase</fullName>
        <ecNumber evidence="2">6.3.2.17</ecNumber>
    </recommendedName>
    <alternativeName>
        <fullName evidence="8">Tetrahydrofolylpolyglutamate synthase</fullName>
    </alternativeName>
</protein>
<dbReference type="PIRSF" id="PIRSF001563">
    <property type="entry name" value="Folylpolyglu_synth"/>
    <property type="match status" value="1"/>
</dbReference>
<dbReference type="GO" id="GO:0008841">
    <property type="term" value="F:dihydrofolate synthase activity"/>
    <property type="evidence" value="ECO:0007669"/>
    <property type="project" value="TreeGrafter"/>
</dbReference>
<evidence type="ECO:0000313" key="14">
    <source>
        <dbReference type="Proteomes" id="UP000320813"/>
    </source>
</evidence>
<feature type="domain" description="Mur ligase C-terminal" evidence="11">
    <location>
        <begin position="295"/>
        <end position="417"/>
    </location>
</feature>
<dbReference type="GO" id="GO:0004326">
    <property type="term" value="F:tetrahydrofolylpolyglutamate synthase activity"/>
    <property type="evidence" value="ECO:0007669"/>
    <property type="project" value="UniProtKB-EC"/>
</dbReference>